<feature type="chain" id="PRO_5022185487" evidence="2">
    <location>
        <begin position="24"/>
        <end position="467"/>
    </location>
</feature>
<name>A0A560DFX2_9BRAD</name>
<feature type="signal peptide" evidence="2">
    <location>
        <begin position="1"/>
        <end position="23"/>
    </location>
</feature>
<dbReference type="AlphaFoldDB" id="A0A560DFX2"/>
<evidence type="ECO:0000256" key="2">
    <source>
        <dbReference type="SAM" id="SignalP"/>
    </source>
</evidence>
<dbReference type="RefSeq" id="WP_145666888.1">
    <property type="nucleotide sequence ID" value="NZ_VITK01000007.1"/>
</dbReference>
<organism evidence="3 4">
    <name type="scientific">Bradyrhizobium stylosanthis</name>
    <dbReference type="NCBI Taxonomy" id="1803665"/>
    <lineage>
        <taxon>Bacteria</taxon>
        <taxon>Pseudomonadati</taxon>
        <taxon>Pseudomonadota</taxon>
        <taxon>Alphaproteobacteria</taxon>
        <taxon>Hyphomicrobiales</taxon>
        <taxon>Nitrobacteraceae</taxon>
        <taxon>Bradyrhizobium</taxon>
    </lineage>
</organism>
<evidence type="ECO:0000313" key="3">
    <source>
        <dbReference type="EMBL" id="TWA95991.1"/>
    </source>
</evidence>
<accession>A0A560DFX2</accession>
<dbReference type="EMBL" id="VITK01000007">
    <property type="protein sequence ID" value="TWA95991.1"/>
    <property type="molecule type" value="Genomic_DNA"/>
</dbReference>
<dbReference type="STRING" id="1803665.GCA_001641335_07063"/>
<keyword evidence="4" id="KW-1185">Reference proteome</keyword>
<gene>
    <name evidence="3" type="ORF">FBZ96_107181</name>
</gene>
<feature type="region of interest" description="Disordered" evidence="1">
    <location>
        <begin position="432"/>
        <end position="467"/>
    </location>
</feature>
<comment type="caution">
    <text evidence="3">The sequence shown here is derived from an EMBL/GenBank/DDBJ whole genome shotgun (WGS) entry which is preliminary data.</text>
</comment>
<reference evidence="3 4" key="1">
    <citation type="submission" date="2019-06" db="EMBL/GenBank/DDBJ databases">
        <title>Genomic Encyclopedia of Type Strains, Phase IV (KMG-V): Genome sequencing to study the core and pangenomes of soil and plant-associated prokaryotes.</title>
        <authorList>
            <person name="Whitman W."/>
        </authorList>
    </citation>
    <scope>NUCLEOTIDE SEQUENCE [LARGE SCALE GENOMIC DNA]</scope>
    <source>
        <strain evidence="3 4">BR 510</strain>
    </source>
</reference>
<evidence type="ECO:0000313" key="4">
    <source>
        <dbReference type="Proteomes" id="UP000319949"/>
    </source>
</evidence>
<dbReference type="PROSITE" id="PS51257">
    <property type="entry name" value="PROKAR_LIPOPROTEIN"/>
    <property type="match status" value="1"/>
</dbReference>
<evidence type="ECO:0000256" key="1">
    <source>
        <dbReference type="SAM" id="MobiDB-lite"/>
    </source>
</evidence>
<dbReference type="OrthoDB" id="8397096at2"/>
<proteinExistence type="predicted"/>
<sequence>MRYVVRWAACLAMALFSAGCDLSSTQGVGTRLYPADVAAQTDLQNAYVGEICQQAGIQPTAFDGVTSCGPNPYDAATWWLFVQAGMNDIDQRCDAYLAWLDDAQRSREPVLNELALASATAQTIMRSTGVGANPITIAGAAFGLAAGTFTNVQSRLILTMPHSTIQAVVLSRQKEYRDRLIGTATTKPVAIVSRPAALYALRSYLRLCMPMTIETEINNTIATFERNGADGLEKGSLISPRSAGVPFTPASLVQKPPRAPVTPVPEEFSQFFDEKVLSKEDAQFALNALCFDKNTVTSALPRKTLALMLVDIYEATRSTPKPTADHVISKTERLSIITQPDCGDALNFFEKFTFANTTLQDADGNTLNAANLAAFIDLLNLSGPSAAIPNTTKLGSQTLRDKIRAVRTEQGQLDLVPNAPTQATPALIASLRKLKPKPAAPAAPTNGAANPAPGATPNAAPAATQKQ</sequence>
<protein>
    <submittedName>
        <fullName evidence="3">Uncharacterized protein</fullName>
    </submittedName>
</protein>
<dbReference type="Proteomes" id="UP000319949">
    <property type="component" value="Unassembled WGS sequence"/>
</dbReference>
<keyword evidence="2" id="KW-0732">Signal</keyword>
<feature type="compositionally biased region" description="Low complexity" evidence="1">
    <location>
        <begin position="440"/>
        <end position="467"/>
    </location>
</feature>